<gene>
    <name evidence="1" type="ORF">E1263_40505</name>
</gene>
<name>A0A4R4YI19_9ACTN</name>
<evidence type="ECO:0000313" key="1">
    <source>
        <dbReference type="EMBL" id="TDD44538.1"/>
    </source>
</evidence>
<keyword evidence="2" id="KW-1185">Reference proteome</keyword>
<reference evidence="1 2" key="1">
    <citation type="submission" date="2019-03" db="EMBL/GenBank/DDBJ databases">
        <title>Draft genome sequences of novel Actinobacteria.</title>
        <authorList>
            <person name="Sahin N."/>
            <person name="Ay H."/>
            <person name="Saygin H."/>
        </authorList>
    </citation>
    <scope>NUCLEOTIDE SEQUENCE [LARGE SCALE GENOMIC DNA]</scope>
    <source>
        <strain evidence="1 2">JCM 13523</strain>
    </source>
</reference>
<dbReference type="PROSITE" id="PS51257">
    <property type="entry name" value="PROKAR_LIPOPROTEIN"/>
    <property type="match status" value="1"/>
</dbReference>
<dbReference type="Pfam" id="PF01547">
    <property type="entry name" value="SBP_bac_1"/>
    <property type="match status" value="1"/>
</dbReference>
<dbReference type="PANTHER" id="PTHR43649:SF32">
    <property type="entry name" value="SUGAR BINDING SECRETED PROTEIN"/>
    <property type="match status" value="1"/>
</dbReference>
<dbReference type="Gene3D" id="3.40.190.10">
    <property type="entry name" value="Periplasmic binding protein-like II"/>
    <property type="match status" value="1"/>
</dbReference>
<comment type="caution">
    <text evidence="1">The sequence shown here is derived from an EMBL/GenBank/DDBJ whole genome shotgun (WGS) entry which is preliminary data.</text>
</comment>
<dbReference type="InterPro" id="IPR006311">
    <property type="entry name" value="TAT_signal"/>
</dbReference>
<proteinExistence type="predicted"/>
<dbReference type="AlphaFoldDB" id="A0A4R4YI19"/>
<dbReference type="PANTHER" id="PTHR43649">
    <property type="entry name" value="ARABINOSE-BINDING PROTEIN-RELATED"/>
    <property type="match status" value="1"/>
</dbReference>
<accession>A0A4R4YI19</accession>
<dbReference type="InterPro" id="IPR006059">
    <property type="entry name" value="SBP"/>
</dbReference>
<sequence>MPLSRRTFLAGGAAAAAGLTGLTGLTGCGSRSSLGAANELSMWTWVGSVNDDLISQAEKSIPGYDTLKLSMTRIGSNYKTKVLTALAGKSLVPDIVAINDDVATYFPNADQFHDLNELGAKEREADFLPWKWKLGITPQNKMMAYPMDTGPTALFYRSDILAKAGIDIDPAAIAEQAPDWDSYIALAQKIKQAVPGSAITDNINSVFAYRMAQQPKRYMAADGQYIGDQDHVREAFDLAVRVVKDGLSANAQDGSTDSKAVVSNGKLVAFNAAVWWAQLGPKNAAPKTKGNWRVAAPPGGPGNRGGSFLAITKYCKNPQAAFAFISWLESAQNQAQAFLDPVLFPSTPASYTDSRLSAPDEFFGGQQIVDVFAESAKKYPGAFFSPYDSIIGSPLSAELVNIETGGKSPDQAWADAQRQIERELTRAGAI</sequence>
<evidence type="ECO:0000313" key="2">
    <source>
        <dbReference type="Proteomes" id="UP000295124"/>
    </source>
</evidence>
<dbReference type="InterPro" id="IPR050490">
    <property type="entry name" value="Bact_solute-bd_prot1"/>
</dbReference>
<dbReference type="RefSeq" id="WP_132177462.1">
    <property type="nucleotide sequence ID" value="NZ_SMKX01000233.1"/>
</dbReference>
<dbReference type="OrthoDB" id="3226017at2"/>
<dbReference type="EMBL" id="SMKX01000233">
    <property type="protein sequence ID" value="TDD44538.1"/>
    <property type="molecule type" value="Genomic_DNA"/>
</dbReference>
<dbReference type="PROSITE" id="PS51318">
    <property type="entry name" value="TAT"/>
    <property type="match status" value="1"/>
</dbReference>
<dbReference type="Proteomes" id="UP000295124">
    <property type="component" value="Unassembled WGS sequence"/>
</dbReference>
<protein>
    <submittedName>
        <fullName evidence="1">Carbohydrate ABC transporter substrate-binding protein</fullName>
    </submittedName>
</protein>
<organism evidence="1 2">
    <name type="scientific">Kribbella antibiotica</name>
    <dbReference type="NCBI Taxonomy" id="190195"/>
    <lineage>
        <taxon>Bacteria</taxon>
        <taxon>Bacillati</taxon>
        <taxon>Actinomycetota</taxon>
        <taxon>Actinomycetes</taxon>
        <taxon>Propionibacteriales</taxon>
        <taxon>Kribbellaceae</taxon>
        <taxon>Kribbella</taxon>
    </lineage>
</organism>
<dbReference type="SUPFAM" id="SSF53850">
    <property type="entry name" value="Periplasmic binding protein-like II"/>
    <property type="match status" value="1"/>
</dbReference>